<dbReference type="SUPFAM" id="SSF50891">
    <property type="entry name" value="Cyclophilin-like"/>
    <property type="match status" value="1"/>
</dbReference>
<evidence type="ECO:0000313" key="8">
    <source>
        <dbReference type="Proteomes" id="UP001500454"/>
    </source>
</evidence>
<dbReference type="PROSITE" id="PS50072">
    <property type="entry name" value="CSA_PPIASE_2"/>
    <property type="match status" value="1"/>
</dbReference>
<reference evidence="8" key="1">
    <citation type="journal article" date="2019" name="Int. J. Syst. Evol. Microbiol.">
        <title>The Global Catalogue of Microorganisms (GCM) 10K type strain sequencing project: providing services to taxonomists for standard genome sequencing and annotation.</title>
        <authorList>
            <consortium name="The Broad Institute Genomics Platform"/>
            <consortium name="The Broad Institute Genome Sequencing Center for Infectious Disease"/>
            <person name="Wu L."/>
            <person name="Ma J."/>
        </authorList>
    </citation>
    <scope>NUCLEOTIDE SEQUENCE [LARGE SCALE GENOMIC DNA]</scope>
    <source>
        <strain evidence="8">JCM 17924</strain>
    </source>
</reference>
<dbReference type="Proteomes" id="UP001500454">
    <property type="component" value="Unassembled WGS sequence"/>
</dbReference>
<dbReference type="Pfam" id="PF00160">
    <property type="entry name" value="Pro_isomerase"/>
    <property type="match status" value="1"/>
</dbReference>
<dbReference type="Gene3D" id="2.40.100.10">
    <property type="entry name" value="Cyclophilin-like"/>
    <property type="match status" value="1"/>
</dbReference>
<sequence length="270" mass="29452">MQPHLGFKGQLLPPEAGQLNRMLGGNRVICLPKPPIPSVLMSVPVRMAAFFAAALMLFSAPALQAQQPAEAKAKTKVKLPKPSKKDEVVTLSVSQNGTALGDIRLVLFDQTPLHKTNFLAKAKNGFYSGTTFHRVIPNFMVQGGDANSKDADPSNDGQGQPTDPTIPAEIRPEFKHQFGAVAAARQGDFVNPQRASSSSQFYIVQNPNGTPHLNGQYTVFGQVIQGQDVVNKIAQAPRNEMDRPTEAVKMTVKVDKLKKKKITELYGYKY</sequence>
<dbReference type="PANTHER" id="PTHR45625">
    <property type="entry name" value="PEPTIDYL-PROLYL CIS-TRANS ISOMERASE-RELATED"/>
    <property type="match status" value="1"/>
</dbReference>
<gene>
    <name evidence="7" type="ORF">GCM10023186_10370</name>
</gene>
<accession>A0ABP8IWT1</accession>
<organism evidence="7 8">
    <name type="scientific">Hymenobacter koreensis</name>
    <dbReference type="NCBI Taxonomy" id="1084523"/>
    <lineage>
        <taxon>Bacteria</taxon>
        <taxon>Pseudomonadati</taxon>
        <taxon>Bacteroidota</taxon>
        <taxon>Cytophagia</taxon>
        <taxon>Cytophagales</taxon>
        <taxon>Hymenobacteraceae</taxon>
        <taxon>Hymenobacter</taxon>
    </lineage>
</organism>
<dbReference type="PANTHER" id="PTHR45625:SF4">
    <property type="entry name" value="PEPTIDYLPROLYL ISOMERASE DOMAIN AND WD REPEAT-CONTAINING PROTEIN 1"/>
    <property type="match status" value="1"/>
</dbReference>
<evidence type="ECO:0000256" key="5">
    <source>
        <dbReference type="SAM" id="MobiDB-lite"/>
    </source>
</evidence>
<dbReference type="InterPro" id="IPR044666">
    <property type="entry name" value="Cyclophilin_A-like"/>
</dbReference>
<dbReference type="EC" id="5.2.1.8" evidence="4"/>
<dbReference type="EMBL" id="BAABHA010000002">
    <property type="protein sequence ID" value="GAA4376463.1"/>
    <property type="molecule type" value="Genomic_DNA"/>
</dbReference>
<dbReference type="InterPro" id="IPR020892">
    <property type="entry name" value="Cyclophilin-type_PPIase_CS"/>
</dbReference>
<dbReference type="InterPro" id="IPR029000">
    <property type="entry name" value="Cyclophilin-like_dom_sf"/>
</dbReference>
<comment type="similarity">
    <text evidence="1 4">Belongs to the cyclophilin-type PPIase family.</text>
</comment>
<evidence type="ECO:0000256" key="1">
    <source>
        <dbReference type="ARBA" id="ARBA00007365"/>
    </source>
</evidence>
<proteinExistence type="inferred from homology"/>
<evidence type="ECO:0000256" key="4">
    <source>
        <dbReference type="RuleBase" id="RU363019"/>
    </source>
</evidence>
<feature type="domain" description="PPIase cyclophilin-type" evidence="6">
    <location>
        <begin position="90"/>
        <end position="251"/>
    </location>
</feature>
<feature type="region of interest" description="Disordered" evidence="5">
    <location>
        <begin position="143"/>
        <end position="167"/>
    </location>
</feature>
<keyword evidence="2 4" id="KW-0697">Rotamase</keyword>
<comment type="function">
    <text evidence="4">PPIases accelerate the folding of proteins. It catalyzes the cis-trans isomerization of proline imidic peptide bonds in oligopeptides.</text>
</comment>
<evidence type="ECO:0000256" key="2">
    <source>
        <dbReference type="ARBA" id="ARBA00023110"/>
    </source>
</evidence>
<comment type="catalytic activity">
    <reaction evidence="4">
        <text>[protein]-peptidylproline (omega=180) = [protein]-peptidylproline (omega=0)</text>
        <dbReference type="Rhea" id="RHEA:16237"/>
        <dbReference type="Rhea" id="RHEA-COMP:10747"/>
        <dbReference type="Rhea" id="RHEA-COMP:10748"/>
        <dbReference type="ChEBI" id="CHEBI:83833"/>
        <dbReference type="ChEBI" id="CHEBI:83834"/>
        <dbReference type="EC" id="5.2.1.8"/>
    </reaction>
</comment>
<keyword evidence="8" id="KW-1185">Reference proteome</keyword>
<dbReference type="InterPro" id="IPR002130">
    <property type="entry name" value="Cyclophilin-type_PPIase_dom"/>
</dbReference>
<evidence type="ECO:0000313" key="7">
    <source>
        <dbReference type="EMBL" id="GAA4376463.1"/>
    </source>
</evidence>
<protein>
    <recommendedName>
        <fullName evidence="4">Peptidyl-prolyl cis-trans isomerase</fullName>
        <shortName evidence="4">PPIase</shortName>
        <ecNumber evidence="4">5.2.1.8</ecNumber>
    </recommendedName>
</protein>
<keyword evidence="3 4" id="KW-0413">Isomerase</keyword>
<evidence type="ECO:0000259" key="6">
    <source>
        <dbReference type="PROSITE" id="PS50072"/>
    </source>
</evidence>
<dbReference type="PROSITE" id="PS00170">
    <property type="entry name" value="CSA_PPIASE_1"/>
    <property type="match status" value="1"/>
</dbReference>
<comment type="caution">
    <text evidence="7">The sequence shown here is derived from an EMBL/GenBank/DDBJ whole genome shotgun (WGS) entry which is preliminary data.</text>
</comment>
<evidence type="ECO:0000256" key="3">
    <source>
        <dbReference type="ARBA" id="ARBA00023235"/>
    </source>
</evidence>
<name>A0ABP8IWT1_9BACT</name>
<dbReference type="CDD" id="cd00317">
    <property type="entry name" value="cyclophilin"/>
    <property type="match status" value="1"/>
</dbReference>
<dbReference type="PRINTS" id="PR00153">
    <property type="entry name" value="CSAPPISMRASE"/>
</dbReference>